<protein>
    <recommendedName>
        <fullName evidence="6">HTH araC/xylS-type domain-containing protein</fullName>
    </recommendedName>
</protein>
<dbReference type="SUPFAM" id="SSF46689">
    <property type="entry name" value="Homeodomain-like"/>
    <property type="match status" value="1"/>
</dbReference>
<comment type="function">
    <text evidence="5">Regulatory protein of the TOL plasmid xyl operons. XylS activates the xylXYZLTEGFJQKIH operon required for the degradation of toluene, m-xylene and p-xylene.</text>
</comment>
<evidence type="ECO:0000256" key="3">
    <source>
        <dbReference type="ARBA" id="ARBA00023159"/>
    </source>
</evidence>
<dbReference type="PANTHER" id="PTHR46796">
    <property type="entry name" value="HTH-TYPE TRANSCRIPTIONAL ACTIVATOR RHAS-RELATED"/>
    <property type="match status" value="1"/>
</dbReference>
<comment type="caution">
    <text evidence="7">The sequence shown here is derived from an EMBL/GenBank/DDBJ whole genome shotgun (WGS) entry which is preliminary data.</text>
</comment>
<dbReference type="InterPro" id="IPR018060">
    <property type="entry name" value="HTH_AraC"/>
</dbReference>
<reference evidence="7 8" key="1">
    <citation type="submission" date="2018-06" db="EMBL/GenBank/DDBJ databases">
        <authorList>
            <person name="Zhirakovskaya E."/>
        </authorList>
    </citation>
    <scope>NUCLEOTIDE SEQUENCE [LARGE SCALE GENOMIC DNA]</scope>
    <source>
        <strain evidence="7 8">LY3</strain>
    </source>
</reference>
<dbReference type="PROSITE" id="PS01124">
    <property type="entry name" value="HTH_ARAC_FAMILY_2"/>
    <property type="match status" value="1"/>
</dbReference>
<dbReference type="AlphaFoldDB" id="A0A327N996"/>
<dbReference type="GO" id="GO:0043565">
    <property type="term" value="F:sequence-specific DNA binding"/>
    <property type="evidence" value="ECO:0007669"/>
    <property type="project" value="InterPro"/>
</dbReference>
<dbReference type="PANTHER" id="PTHR46796:SF6">
    <property type="entry name" value="ARAC SUBFAMILY"/>
    <property type="match status" value="1"/>
</dbReference>
<evidence type="ECO:0000313" key="8">
    <source>
        <dbReference type="Proteomes" id="UP000249493"/>
    </source>
</evidence>
<dbReference type="Pfam" id="PF14525">
    <property type="entry name" value="AraC_binding_2"/>
    <property type="match status" value="1"/>
</dbReference>
<evidence type="ECO:0000256" key="4">
    <source>
        <dbReference type="ARBA" id="ARBA00023163"/>
    </source>
</evidence>
<feature type="domain" description="HTH araC/xylS-type" evidence="6">
    <location>
        <begin position="216"/>
        <end position="315"/>
    </location>
</feature>
<name>A0A327N996_PSEFL</name>
<dbReference type="Proteomes" id="UP000249493">
    <property type="component" value="Unassembled WGS sequence"/>
</dbReference>
<keyword evidence="1" id="KW-0805">Transcription regulation</keyword>
<dbReference type="GO" id="GO:0003700">
    <property type="term" value="F:DNA-binding transcription factor activity"/>
    <property type="evidence" value="ECO:0007669"/>
    <property type="project" value="InterPro"/>
</dbReference>
<dbReference type="Gene3D" id="1.10.10.60">
    <property type="entry name" value="Homeodomain-like"/>
    <property type="match status" value="1"/>
</dbReference>
<keyword evidence="4" id="KW-0804">Transcription</keyword>
<evidence type="ECO:0000259" key="6">
    <source>
        <dbReference type="PROSITE" id="PS01124"/>
    </source>
</evidence>
<dbReference type="SMART" id="SM00342">
    <property type="entry name" value="HTH_ARAC"/>
    <property type="match status" value="1"/>
</dbReference>
<evidence type="ECO:0000313" key="7">
    <source>
        <dbReference type="EMBL" id="RAI70869.1"/>
    </source>
</evidence>
<keyword evidence="3" id="KW-0010">Activator</keyword>
<dbReference type="InterPro" id="IPR050204">
    <property type="entry name" value="AraC_XylS_family_regulators"/>
</dbReference>
<dbReference type="Pfam" id="PF12833">
    <property type="entry name" value="HTH_18"/>
    <property type="match status" value="1"/>
</dbReference>
<keyword evidence="2" id="KW-0238">DNA-binding</keyword>
<evidence type="ECO:0000256" key="1">
    <source>
        <dbReference type="ARBA" id="ARBA00023015"/>
    </source>
</evidence>
<organism evidence="7 8">
    <name type="scientific">Pseudomonas fluorescens</name>
    <dbReference type="NCBI Taxonomy" id="294"/>
    <lineage>
        <taxon>Bacteria</taxon>
        <taxon>Pseudomonadati</taxon>
        <taxon>Pseudomonadota</taxon>
        <taxon>Gammaproteobacteria</taxon>
        <taxon>Pseudomonadales</taxon>
        <taxon>Pseudomonadaceae</taxon>
        <taxon>Pseudomonas</taxon>
    </lineage>
</organism>
<sequence>MQCCEDPMGFLFATTDRGSHDRLTYWNELLSQHHGSSSCFPVKPSDFMGQLFVNDLGPSQVTSVSSGPASYSYEAACPAPDENEYLMLHLSIGGATTFYKSGEVIKVERGDLVVLDTLEKFQMSFSAPAQFVHLRFPISTLSEYLESPEDLAWQVLDGRQGLGAVLRAILSETAALERITETEQAKIFQSVFDMLATLLQQKRRDKPIAIKSDRLEKAKRYMIKFLREPNLNAEQVCHNLGLSPRTLYRLFAEEDTTFMRWLMEQRIDASYKALADGQCRDVTDAALSHGFKDLSTFSRSFRKQFRQSPRSVLKNHASTNDTYTLQFIRNAKLLQC</sequence>
<evidence type="ECO:0000256" key="5">
    <source>
        <dbReference type="ARBA" id="ARBA00037345"/>
    </source>
</evidence>
<gene>
    <name evidence="7" type="ORF">DOZ80_10395</name>
</gene>
<dbReference type="InterPro" id="IPR009057">
    <property type="entry name" value="Homeodomain-like_sf"/>
</dbReference>
<accession>A0A327N996</accession>
<evidence type="ECO:0000256" key="2">
    <source>
        <dbReference type="ARBA" id="ARBA00023125"/>
    </source>
</evidence>
<proteinExistence type="predicted"/>
<dbReference type="InterPro" id="IPR035418">
    <property type="entry name" value="AraC-bd_2"/>
</dbReference>
<dbReference type="EMBL" id="QLIN01000003">
    <property type="protein sequence ID" value="RAI70869.1"/>
    <property type="molecule type" value="Genomic_DNA"/>
</dbReference>